<evidence type="ECO:0000313" key="2">
    <source>
        <dbReference type="Proteomes" id="UP000183832"/>
    </source>
</evidence>
<keyword evidence="2" id="KW-1185">Reference proteome</keyword>
<protein>
    <submittedName>
        <fullName evidence="1">CLUMA_CG003851, isoform A</fullName>
    </submittedName>
</protein>
<name>A0A1J1HUF8_9DIPT</name>
<reference evidence="1 2" key="1">
    <citation type="submission" date="2015-04" db="EMBL/GenBank/DDBJ databases">
        <authorList>
            <person name="Syromyatnikov M.Y."/>
            <person name="Popov V.N."/>
        </authorList>
    </citation>
    <scope>NUCLEOTIDE SEQUENCE [LARGE SCALE GENOMIC DNA]</scope>
</reference>
<organism evidence="1 2">
    <name type="scientific">Clunio marinus</name>
    <dbReference type="NCBI Taxonomy" id="568069"/>
    <lineage>
        <taxon>Eukaryota</taxon>
        <taxon>Metazoa</taxon>
        <taxon>Ecdysozoa</taxon>
        <taxon>Arthropoda</taxon>
        <taxon>Hexapoda</taxon>
        <taxon>Insecta</taxon>
        <taxon>Pterygota</taxon>
        <taxon>Neoptera</taxon>
        <taxon>Endopterygota</taxon>
        <taxon>Diptera</taxon>
        <taxon>Nematocera</taxon>
        <taxon>Chironomoidea</taxon>
        <taxon>Chironomidae</taxon>
        <taxon>Clunio</taxon>
    </lineage>
</organism>
<proteinExistence type="predicted"/>
<dbReference type="EMBL" id="CVRI01000017">
    <property type="protein sequence ID" value="CRK90134.1"/>
    <property type="molecule type" value="Genomic_DNA"/>
</dbReference>
<gene>
    <name evidence="1" type="ORF">CLUMA_CG003851</name>
</gene>
<sequence length="113" mass="13239">MNKENSRNLFCNSWNNLKEFVEGGKVINYFALVESNTAAFSMIVKYVKLFYAYQIQHSIRVRYAAYTFQLNFCNEILKEGKVKIFQLTGIYYMTEIIATDFFNGTSFSYKNAI</sequence>
<dbReference type="Proteomes" id="UP000183832">
    <property type="component" value="Unassembled WGS sequence"/>
</dbReference>
<evidence type="ECO:0000313" key="1">
    <source>
        <dbReference type="EMBL" id="CRK90134.1"/>
    </source>
</evidence>
<dbReference type="AlphaFoldDB" id="A0A1J1HUF8"/>
<accession>A0A1J1HUF8</accession>